<keyword evidence="2 4" id="KW-0067">ATP-binding</keyword>
<organism evidence="4 5">
    <name type="scientific">Mycoplasmoides fastidiosum</name>
    <dbReference type="NCBI Taxonomy" id="92758"/>
    <lineage>
        <taxon>Bacteria</taxon>
        <taxon>Bacillati</taxon>
        <taxon>Mycoplasmatota</taxon>
        <taxon>Mycoplasmoidales</taxon>
        <taxon>Mycoplasmoidaceae</taxon>
        <taxon>Mycoplasmoides</taxon>
    </lineage>
</organism>
<dbReference type="InterPro" id="IPR017871">
    <property type="entry name" value="ABC_transporter-like_CS"/>
</dbReference>
<dbReference type="RefSeq" id="WP_256547063.1">
    <property type="nucleotide sequence ID" value="NZ_CP101809.1"/>
</dbReference>
<dbReference type="Pfam" id="PF00005">
    <property type="entry name" value="ABC_tran"/>
    <property type="match status" value="1"/>
</dbReference>
<dbReference type="SMART" id="SM00382">
    <property type="entry name" value="AAA"/>
    <property type="match status" value="1"/>
</dbReference>
<accession>A0ABU0LZY8</accession>
<dbReference type="InterPro" id="IPR047641">
    <property type="entry name" value="ABC_transpr_MalK/UgpC-like"/>
</dbReference>
<sequence length="400" mass="46783">MRKIAIAINNLSIEFHKKLILENLNLEIYENTLTCLLGSSGTGKTTLINALVGLLKPTKGSVVYKNPSWKSNLGFVFQDSMLYDEISVYKNIYLSIKNSYDWVIKKLIKLIQQFIDQNQIDDSNFLAHFQQLKNCYDEQKSIWKIWQKLYQLYWVLIRTKKINLLLQLHKVTNLKKHIKNEIEVLSKNLKIDHILKNKASQISGGQRQRVAIAKALIKNSKIIFMDEPFSSLDADTKTQARDWLREIQRKFKLTVLMVTHDQNDAVLISDYIIYLSDKKVQQYDHPERFFEQPYNLEIAEFIGYPKINFLKEENGVKHFIRPKHLKLEKDPNGEFVITNIINTGNFNICEVLNEKTQLKLSAFLSHLICQTNDRVNISYKPEAVIKFNQQGINLVYEKQN</sequence>
<evidence type="ECO:0000259" key="3">
    <source>
        <dbReference type="PROSITE" id="PS50893"/>
    </source>
</evidence>
<dbReference type="InterPro" id="IPR003593">
    <property type="entry name" value="AAA+_ATPase"/>
</dbReference>
<keyword evidence="4" id="KW-0813">Transport</keyword>
<dbReference type="PROSITE" id="PS50893">
    <property type="entry name" value="ABC_TRANSPORTER_2"/>
    <property type="match status" value="1"/>
</dbReference>
<keyword evidence="4" id="KW-0762">Sugar transport</keyword>
<dbReference type="Proteomes" id="UP001240643">
    <property type="component" value="Unassembled WGS sequence"/>
</dbReference>
<dbReference type="PROSITE" id="PS00211">
    <property type="entry name" value="ABC_TRANSPORTER_1"/>
    <property type="match status" value="1"/>
</dbReference>
<dbReference type="Gene3D" id="3.40.50.300">
    <property type="entry name" value="P-loop containing nucleotide triphosphate hydrolases"/>
    <property type="match status" value="2"/>
</dbReference>
<dbReference type="EMBL" id="JAUSWO010000001">
    <property type="protein sequence ID" value="MDQ0514248.1"/>
    <property type="molecule type" value="Genomic_DNA"/>
</dbReference>
<dbReference type="InterPro" id="IPR003439">
    <property type="entry name" value="ABC_transporter-like_ATP-bd"/>
</dbReference>
<keyword evidence="5" id="KW-1185">Reference proteome</keyword>
<dbReference type="GO" id="GO:0005524">
    <property type="term" value="F:ATP binding"/>
    <property type="evidence" value="ECO:0007669"/>
    <property type="project" value="UniProtKB-KW"/>
</dbReference>
<protein>
    <submittedName>
        <fullName evidence="4">Multiple sugar transport system ATP-binding protein</fullName>
    </submittedName>
</protein>
<proteinExistence type="predicted"/>
<reference evidence="4" key="1">
    <citation type="submission" date="2023-07" db="EMBL/GenBank/DDBJ databases">
        <title>Genomic Encyclopedia of Type Strains, Phase IV (KMG-IV): sequencing the most valuable type-strain genomes for metagenomic binning, comparative biology and taxonomic classification.</title>
        <authorList>
            <person name="Goeker M."/>
        </authorList>
    </citation>
    <scope>NUCLEOTIDE SEQUENCE [LARGE SCALE GENOMIC DNA]</scope>
    <source>
        <strain evidence="4">DSM 21204</strain>
    </source>
</reference>
<comment type="caution">
    <text evidence="4">The sequence shown here is derived from an EMBL/GenBank/DDBJ whole genome shotgun (WGS) entry which is preliminary data.</text>
</comment>
<feature type="domain" description="ABC transporter" evidence="3">
    <location>
        <begin position="6"/>
        <end position="302"/>
    </location>
</feature>
<gene>
    <name evidence="4" type="ORF">J2Z62_000686</name>
</gene>
<evidence type="ECO:0000256" key="1">
    <source>
        <dbReference type="ARBA" id="ARBA00022741"/>
    </source>
</evidence>
<evidence type="ECO:0000313" key="4">
    <source>
        <dbReference type="EMBL" id="MDQ0514248.1"/>
    </source>
</evidence>
<dbReference type="PANTHER" id="PTHR43875">
    <property type="entry name" value="MALTODEXTRIN IMPORT ATP-BINDING PROTEIN MSMX"/>
    <property type="match status" value="1"/>
</dbReference>
<evidence type="ECO:0000313" key="5">
    <source>
        <dbReference type="Proteomes" id="UP001240643"/>
    </source>
</evidence>
<dbReference type="PANTHER" id="PTHR43875:SF1">
    <property type="entry name" value="OSMOPROTECTIVE COMPOUNDS UPTAKE ATP-BINDING PROTEIN GGTA"/>
    <property type="match status" value="1"/>
</dbReference>
<keyword evidence="1" id="KW-0547">Nucleotide-binding</keyword>
<dbReference type="InterPro" id="IPR027417">
    <property type="entry name" value="P-loop_NTPase"/>
</dbReference>
<dbReference type="SUPFAM" id="SSF52540">
    <property type="entry name" value="P-loop containing nucleoside triphosphate hydrolases"/>
    <property type="match status" value="1"/>
</dbReference>
<name>A0ABU0LZY8_9BACT</name>
<evidence type="ECO:0000256" key="2">
    <source>
        <dbReference type="ARBA" id="ARBA00022840"/>
    </source>
</evidence>